<proteinExistence type="predicted"/>
<reference evidence="1" key="1">
    <citation type="submission" date="2020-10" db="EMBL/GenBank/DDBJ databases">
        <authorList>
            <person name="Gilroy R."/>
        </authorList>
    </citation>
    <scope>NUCLEOTIDE SEQUENCE</scope>
    <source>
        <strain evidence="1">B1-13419</strain>
    </source>
</reference>
<evidence type="ECO:0000313" key="1">
    <source>
        <dbReference type="EMBL" id="MBO8473963.1"/>
    </source>
</evidence>
<comment type="caution">
    <text evidence="1">The sequence shown here is derived from an EMBL/GenBank/DDBJ whole genome shotgun (WGS) entry which is preliminary data.</text>
</comment>
<evidence type="ECO:0008006" key="3">
    <source>
        <dbReference type="Google" id="ProtNLM"/>
    </source>
</evidence>
<reference evidence="1" key="2">
    <citation type="journal article" date="2021" name="PeerJ">
        <title>Extensive microbial diversity within the chicken gut microbiome revealed by metagenomics and culture.</title>
        <authorList>
            <person name="Gilroy R."/>
            <person name="Ravi A."/>
            <person name="Getino M."/>
            <person name="Pursley I."/>
            <person name="Horton D.L."/>
            <person name="Alikhan N.F."/>
            <person name="Baker D."/>
            <person name="Gharbi K."/>
            <person name="Hall N."/>
            <person name="Watson M."/>
            <person name="Adriaenssens E.M."/>
            <person name="Foster-Nyarko E."/>
            <person name="Jarju S."/>
            <person name="Secka A."/>
            <person name="Antonio M."/>
            <person name="Oren A."/>
            <person name="Chaudhuri R.R."/>
            <person name="La Ragione R."/>
            <person name="Hildebrand F."/>
            <person name="Pallen M.J."/>
        </authorList>
    </citation>
    <scope>NUCLEOTIDE SEQUENCE</scope>
    <source>
        <strain evidence="1">B1-13419</strain>
    </source>
</reference>
<dbReference type="Proteomes" id="UP000823757">
    <property type="component" value="Unassembled WGS sequence"/>
</dbReference>
<dbReference type="PANTHER" id="PTHR34322:SF2">
    <property type="entry name" value="TRANSPOSASE IS200-LIKE DOMAIN-CONTAINING PROTEIN"/>
    <property type="match status" value="1"/>
</dbReference>
<dbReference type="GO" id="GO:0006313">
    <property type="term" value="P:DNA transposition"/>
    <property type="evidence" value="ECO:0007669"/>
    <property type="project" value="InterPro"/>
</dbReference>
<dbReference type="SUPFAM" id="SSF143422">
    <property type="entry name" value="Transposase IS200-like"/>
    <property type="match status" value="1"/>
</dbReference>
<organism evidence="1 2">
    <name type="scientific">Candidatus Cryptobacteroides faecigallinarum</name>
    <dbReference type="NCBI Taxonomy" id="2840763"/>
    <lineage>
        <taxon>Bacteria</taxon>
        <taxon>Pseudomonadati</taxon>
        <taxon>Bacteroidota</taxon>
        <taxon>Bacteroidia</taxon>
        <taxon>Bacteroidales</taxon>
        <taxon>Candidatus Cryptobacteroides</taxon>
    </lineage>
</organism>
<sequence length="314" mass="36190">MKESDIRNGGTAEKDRGDVMVVNDRSDGKNHIYHVCTDGLSREIMFRDDSDYISGMNDIPICSLVTAIEVYCFCLMSNHVHFILNGTEYGCMEFIRKYKRLRSLRTRVRYGNKRVDDTPGISVKILDDAEYQMSAISYVIRNPLAAGLKMAPWHYPWSSSFLYFSQGYDLSGYRKVSELGCKEFRETLKTRLTVPDNYLVRHDGLIWPGSYVDYPSVEKIFGTPRRFLYYLSKNQDLENEISDGLVARSRYSDTELAASVGTVCQSRFRHAHPERLSIENRYILARELHRRYRASAKQIARVIGLDADILKALL</sequence>
<protein>
    <recommendedName>
        <fullName evidence="3">Transposase IS200-like domain-containing protein</fullName>
    </recommendedName>
</protein>
<dbReference type="GO" id="GO:0004803">
    <property type="term" value="F:transposase activity"/>
    <property type="evidence" value="ECO:0007669"/>
    <property type="project" value="InterPro"/>
</dbReference>
<dbReference type="AlphaFoldDB" id="A0A9D9IJP3"/>
<dbReference type="InterPro" id="IPR036515">
    <property type="entry name" value="Transposase_17_sf"/>
</dbReference>
<name>A0A9D9IJP3_9BACT</name>
<evidence type="ECO:0000313" key="2">
    <source>
        <dbReference type="Proteomes" id="UP000823757"/>
    </source>
</evidence>
<gene>
    <name evidence="1" type="ORF">IAB91_01555</name>
</gene>
<dbReference type="PANTHER" id="PTHR34322">
    <property type="entry name" value="TRANSPOSASE, Y1_TNP DOMAIN-CONTAINING"/>
    <property type="match status" value="1"/>
</dbReference>
<accession>A0A9D9IJP3</accession>
<dbReference type="EMBL" id="JADIMD010000021">
    <property type="protein sequence ID" value="MBO8473963.1"/>
    <property type="molecule type" value="Genomic_DNA"/>
</dbReference>
<dbReference type="Gene3D" id="3.30.70.1290">
    <property type="entry name" value="Transposase IS200-like"/>
    <property type="match status" value="1"/>
</dbReference>
<dbReference type="GO" id="GO:0003677">
    <property type="term" value="F:DNA binding"/>
    <property type="evidence" value="ECO:0007669"/>
    <property type="project" value="InterPro"/>
</dbReference>